<feature type="region of interest" description="Disordered" evidence="1">
    <location>
        <begin position="708"/>
        <end position="836"/>
    </location>
</feature>
<name>W6QE81_PENRF</name>
<dbReference type="AlphaFoldDB" id="W6QE81"/>
<feature type="compositionally biased region" description="Polar residues" evidence="1">
    <location>
        <begin position="715"/>
        <end position="733"/>
    </location>
</feature>
<feature type="region of interest" description="Disordered" evidence="1">
    <location>
        <begin position="598"/>
        <end position="621"/>
    </location>
</feature>
<proteinExistence type="predicted"/>
<feature type="region of interest" description="Disordered" evidence="1">
    <location>
        <begin position="642"/>
        <end position="663"/>
    </location>
</feature>
<feature type="compositionally biased region" description="Low complexity" evidence="1">
    <location>
        <begin position="826"/>
        <end position="836"/>
    </location>
</feature>
<dbReference type="InterPro" id="IPR015915">
    <property type="entry name" value="Kelch-typ_b-propeller"/>
</dbReference>
<feature type="compositionally biased region" description="Polar residues" evidence="1">
    <location>
        <begin position="649"/>
        <end position="663"/>
    </location>
</feature>
<keyword evidence="4" id="KW-1185">Reference proteome</keyword>
<feature type="compositionally biased region" description="Polar residues" evidence="1">
    <location>
        <begin position="816"/>
        <end position="825"/>
    </location>
</feature>
<dbReference type="SUPFAM" id="SSF50965">
    <property type="entry name" value="Galactose oxidase, central domain"/>
    <property type="match status" value="1"/>
</dbReference>
<evidence type="ECO:0000256" key="1">
    <source>
        <dbReference type="SAM" id="MobiDB-lite"/>
    </source>
</evidence>
<reference evidence="3" key="1">
    <citation type="journal article" date="2014" name="Nat. Commun.">
        <title>Multiple recent horizontal transfers of a large genomic region in cheese making fungi.</title>
        <authorList>
            <person name="Cheeseman K."/>
            <person name="Ropars J."/>
            <person name="Renault P."/>
            <person name="Dupont J."/>
            <person name="Gouzy J."/>
            <person name="Branca A."/>
            <person name="Abraham A.L."/>
            <person name="Ceppi M."/>
            <person name="Conseiller E."/>
            <person name="Debuchy R."/>
            <person name="Malagnac F."/>
            <person name="Goarin A."/>
            <person name="Silar P."/>
            <person name="Lacoste S."/>
            <person name="Sallet E."/>
            <person name="Bensimon A."/>
            <person name="Giraud T."/>
            <person name="Brygoo Y."/>
        </authorList>
    </citation>
    <scope>NUCLEOTIDE SEQUENCE [LARGE SCALE GENOMIC DNA]</scope>
    <source>
        <strain evidence="3">FM164</strain>
    </source>
</reference>
<dbReference type="OMA" id="FGGMCPF"/>
<feature type="compositionally biased region" description="Polar residues" evidence="1">
    <location>
        <begin position="791"/>
        <end position="805"/>
    </location>
</feature>
<accession>W6QE81</accession>
<evidence type="ECO:0000256" key="2">
    <source>
        <dbReference type="SAM" id="SignalP"/>
    </source>
</evidence>
<evidence type="ECO:0000313" key="4">
    <source>
        <dbReference type="Proteomes" id="UP000030686"/>
    </source>
</evidence>
<dbReference type="OrthoDB" id="205993at2759"/>
<protein>
    <submittedName>
        <fullName evidence="3">Galactose oxidase/kelch, beta-propeller</fullName>
    </submittedName>
</protein>
<feature type="chain" id="PRO_5004879561" evidence="2">
    <location>
        <begin position="22"/>
        <end position="947"/>
    </location>
</feature>
<keyword evidence="2" id="KW-0732">Signal</keyword>
<gene>
    <name evidence="3" type="ORF">PROQFM164_S03g001775</name>
</gene>
<dbReference type="InterPro" id="IPR011043">
    <property type="entry name" value="Gal_Oxase/kelch_b-propeller"/>
</dbReference>
<feature type="region of interest" description="Disordered" evidence="1">
    <location>
        <begin position="538"/>
        <end position="557"/>
    </location>
</feature>
<dbReference type="Proteomes" id="UP000030686">
    <property type="component" value="Unassembled WGS sequence"/>
</dbReference>
<feature type="signal peptide" evidence="2">
    <location>
        <begin position="1"/>
        <end position="21"/>
    </location>
</feature>
<evidence type="ECO:0000313" key="3">
    <source>
        <dbReference type="EMBL" id="CDM35048.1"/>
    </source>
</evidence>
<dbReference type="Gene3D" id="2.120.10.80">
    <property type="entry name" value="Kelch-type beta propeller"/>
    <property type="match status" value="1"/>
</dbReference>
<dbReference type="STRING" id="1365484.W6QE81"/>
<organism evidence="3 4">
    <name type="scientific">Penicillium roqueforti (strain FM164)</name>
    <dbReference type="NCBI Taxonomy" id="1365484"/>
    <lineage>
        <taxon>Eukaryota</taxon>
        <taxon>Fungi</taxon>
        <taxon>Dikarya</taxon>
        <taxon>Ascomycota</taxon>
        <taxon>Pezizomycotina</taxon>
        <taxon>Eurotiomycetes</taxon>
        <taxon>Eurotiomycetidae</taxon>
        <taxon>Eurotiales</taxon>
        <taxon>Aspergillaceae</taxon>
        <taxon>Penicillium</taxon>
    </lineage>
</organism>
<sequence length="947" mass="101970">MKHRKAKGLLALLALGGPSTAIPYTPSSIFLSPQHNDSLAYILRPSSTGGTEFVSLNLSSSIDAENLSYQTLLKSTPFYSSDQNSSFISTINDQGFITVYSGNCHSASDKPILWEFHPNSNSPVGNGTWQKLPVITSDAKTAPNYLAAGFTYSASRNEDESSMYAFGGMCPFANSTDETWVSAANYSHSTVVLGPSPYYNTKFTAATTGKRAPPIAEAGMAVVPLQPTYAAGSTGKQQDFLFIGGHTRQAFLNMSQLAIFSLPQQSWSFVSAVSNLTPKTELTVRDTVSIEPRSGHTAVLSEDGNKVFVFGGWVGDITVPAEPQFAVLDLAEGFGGTTEWIWTAPSSEGLGITEGTGIFGHGAAMLPGGVMMISGGYTIPKSSSKRALPTTQSNPQIYLYNVTSSSWVTSYSNPAASSSNAFPHSGKLSSSQKAGLGVGLGIGCPVAIAIVLCGWNYHRKRRGKSQRDSQLRELALGAERSHFWGRDCPTQASSIRGSGMSQTRDALVYPWSANRCQTTQPNWKVQGEGTAERTGLLVDPPSLAKNNRSPMIPPVSNRPFSYRNSEYRWSDATGDIHPIDEREEDEEILREHLMASTPAETRPTVKTTEPEDPFSDTPYATPRSTIFGVGLGPFYSRRKDIGSVDPVSPTKSEQTATNLSETSTFSFASTQPVGKVNQARAILVDRPLSWGSGHQSLEYLAAGSVHSDPDGVAPSENSVSADSYSTARTNMSHRQSENESLLFDAFDPTTPSSPSPPSSPSKLPRESKPKPADWVINTMRRALTMTRRSPDSQLDSGASTTSTAHRASGIDRRSTLLGSDQQSTCSGPSSPRRAVSASAELFRRKQGAKDWNAGKRVSDDVFNTARSTRDDLFIGAPGYLGNEAGFGDDEEDVHDWDLEGAAEGRRVQITFTVPREKLRVVNATAGDVDSMSERSVSWSTGNRRVST</sequence>
<dbReference type="EMBL" id="HG792017">
    <property type="protein sequence ID" value="CDM35048.1"/>
    <property type="molecule type" value="Genomic_DNA"/>
</dbReference>